<dbReference type="Pfam" id="PF13489">
    <property type="entry name" value="Methyltransf_23"/>
    <property type="match status" value="1"/>
</dbReference>
<accession>A0A975RTT8</accession>
<dbReference type="KEGG" id="bsei:KMZ68_11295"/>
<gene>
    <name evidence="1" type="ORF">KMZ68_11295</name>
</gene>
<evidence type="ECO:0000313" key="1">
    <source>
        <dbReference type="EMBL" id="QWG20367.1"/>
    </source>
</evidence>
<keyword evidence="1" id="KW-0808">Transferase</keyword>
<dbReference type="InterPro" id="IPR029063">
    <property type="entry name" value="SAM-dependent_MTases_sf"/>
</dbReference>
<dbReference type="GO" id="GO:0008168">
    <property type="term" value="F:methyltransferase activity"/>
    <property type="evidence" value="ECO:0007669"/>
    <property type="project" value="UniProtKB-KW"/>
</dbReference>
<keyword evidence="1" id="KW-0489">Methyltransferase</keyword>
<evidence type="ECO:0000313" key="2">
    <source>
        <dbReference type="Proteomes" id="UP000680805"/>
    </source>
</evidence>
<dbReference type="EMBL" id="CP076135">
    <property type="protein sequence ID" value="QWG20367.1"/>
    <property type="molecule type" value="Genomic_DNA"/>
</dbReference>
<protein>
    <submittedName>
        <fullName evidence="1">Methyltransferase domain-containing protein</fullName>
    </submittedName>
</protein>
<dbReference type="RefSeq" id="WP_215615842.1">
    <property type="nucleotide sequence ID" value="NZ_CP076135.1"/>
</dbReference>
<dbReference type="Gene3D" id="3.40.50.150">
    <property type="entry name" value="Vaccinia Virus protein VP39"/>
    <property type="match status" value="1"/>
</dbReference>
<name>A0A975RTT8_9BRAD</name>
<dbReference type="AlphaFoldDB" id="A0A975RTT8"/>
<organism evidence="1 2">
    <name type="scientific">Bradyrhizobium sediminis</name>
    <dbReference type="NCBI Taxonomy" id="2840469"/>
    <lineage>
        <taxon>Bacteria</taxon>
        <taxon>Pseudomonadati</taxon>
        <taxon>Pseudomonadota</taxon>
        <taxon>Alphaproteobacteria</taxon>
        <taxon>Hyphomicrobiales</taxon>
        <taxon>Nitrobacteraceae</taxon>
        <taxon>Bradyrhizobium</taxon>
    </lineage>
</organism>
<sequence>MGNGWDRSAQAWIDSMGERGDWAREHVLDPVMLGRVGRGRFERALDVGCGEGRFCRMLKAAGVNATGIDPTLQLLETAKRR</sequence>
<proteinExistence type="predicted"/>
<dbReference type="Proteomes" id="UP000680805">
    <property type="component" value="Chromosome"/>
</dbReference>
<reference evidence="1" key="1">
    <citation type="submission" date="2021-06" db="EMBL/GenBank/DDBJ databases">
        <title>Bradyrhizobium sp. S2-11-2 Genome sequencing.</title>
        <authorList>
            <person name="Jin L."/>
        </authorList>
    </citation>
    <scope>NUCLEOTIDE SEQUENCE</scope>
    <source>
        <strain evidence="1">S2-11-2</strain>
    </source>
</reference>
<dbReference type="GO" id="GO:0032259">
    <property type="term" value="P:methylation"/>
    <property type="evidence" value="ECO:0007669"/>
    <property type="project" value="UniProtKB-KW"/>
</dbReference>
<dbReference type="SUPFAM" id="SSF53335">
    <property type="entry name" value="S-adenosyl-L-methionine-dependent methyltransferases"/>
    <property type="match status" value="1"/>
</dbReference>